<comment type="subcellular location">
    <subcellularLocation>
        <location evidence="2">Cell membrane</location>
        <topology evidence="2">Multi-pass membrane protein</topology>
    </subcellularLocation>
</comment>
<dbReference type="EC" id="2.7.13.3" evidence="3"/>
<dbReference type="InterPro" id="IPR033463">
    <property type="entry name" value="sCache_3"/>
</dbReference>
<dbReference type="InterPro" id="IPR004358">
    <property type="entry name" value="Sig_transdc_His_kin-like_C"/>
</dbReference>
<dbReference type="SUPFAM" id="SSF103190">
    <property type="entry name" value="Sensory domain-like"/>
    <property type="match status" value="1"/>
</dbReference>
<protein>
    <recommendedName>
        <fullName evidence="3">histidine kinase</fullName>
        <ecNumber evidence="3">2.7.13.3</ecNumber>
    </recommendedName>
</protein>
<evidence type="ECO:0000313" key="17">
    <source>
        <dbReference type="EMBL" id="SMX67182.1"/>
    </source>
</evidence>
<evidence type="ECO:0000256" key="5">
    <source>
        <dbReference type="ARBA" id="ARBA00022553"/>
    </source>
</evidence>
<organism evidence="17 18">
    <name type="scientific">Brevibacterium linens ATCC 9172</name>
    <dbReference type="NCBI Taxonomy" id="1255617"/>
    <lineage>
        <taxon>Bacteria</taxon>
        <taxon>Bacillati</taxon>
        <taxon>Actinomycetota</taxon>
        <taxon>Actinomycetes</taxon>
        <taxon>Micrococcales</taxon>
        <taxon>Brevibacteriaceae</taxon>
        <taxon>Brevibacterium</taxon>
    </lineage>
</organism>
<keyword evidence="7 15" id="KW-0812">Transmembrane</keyword>
<evidence type="ECO:0000256" key="14">
    <source>
        <dbReference type="SAM" id="MobiDB-lite"/>
    </source>
</evidence>
<gene>
    <name evidence="17" type="ORF">BLIN9172_00532</name>
</gene>
<dbReference type="PANTHER" id="PTHR45436:SF5">
    <property type="entry name" value="SENSOR HISTIDINE KINASE TRCS"/>
    <property type="match status" value="1"/>
</dbReference>
<evidence type="ECO:0000313" key="18">
    <source>
        <dbReference type="Proteomes" id="UP000234641"/>
    </source>
</evidence>
<dbReference type="Gene3D" id="3.30.565.10">
    <property type="entry name" value="Histidine kinase-like ATPase, C-terminal domain"/>
    <property type="match status" value="1"/>
</dbReference>
<name>A0A2H1HWB6_BRELN</name>
<evidence type="ECO:0000256" key="15">
    <source>
        <dbReference type="SAM" id="Phobius"/>
    </source>
</evidence>
<feature type="region of interest" description="Disordered" evidence="14">
    <location>
        <begin position="601"/>
        <end position="656"/>
    </location>
</feature>
<dbReference type="Pfam" id="PF02518">
    <property type="entry name" value="HATPase_c"/>
    <property type="match status" value="1"/>
</dbReference>
<evidence type="ECO:0000256" key="13">
    <source>
        <dbReference type="ARBA" id="ARBA00023136"/>
    </source>
</evidence>
<keyword evidence="9 17" id="KW-0418">Kinase</keyword>
<evidence type="ECO:0000256" key="1">
    <source>
        <dbReference type="ARBA" id="ARBA00000085"/>
    </source>
</evidence>
<dbReference type="EMBL" id="FXYY01000002">
    <property type="protein sequence ID" value="SMX67182.1"/>
    <property type="molecule type" value="Genomic_DNA"/>
</dbReference>
<evidence type="ECO:0000256" key="4">
    <source>
        <dbReference type="ARBA" id="ARBA00022475"/>
    </source>
</evidence>
<dbReference type="Pfam" id="PF14689">
    <property type="entry name" value="SPOB_a"/>
    <property type="match status" value="1"/>
</dbReference>
<accession>A0A2H1HWB6</accession>
<evidence type="ECO:0000256" key="2">
    <source>
        <dbReference type="ARBA" id="ARBA00004651"/>
    </source>
</evidence>
<feature type="transmembrane region" description="Helical" evidence="15">
    <location>
        <begin position="24"/>
        <end position="46"/>
    </location>
</feature>
<dbReference type="GO" id="GO:0000155">
    <property type="term" value="F:phosphorelay sensor kinase activity"/>
    <property type="evidence" value="ECO:0007669"/>
    <property type="project" value="InterPro"/>
</dbReference>
<reference evidence="17 18" key="1">
    <citation type="submission" date="2017-03" db="EMBL/GenBank/DDBJ databases">
        <authorList>
            <person name="Afonso C.L."/>
            <person name="Miller P.J."/>
            <person name="Scott M.A."/>
            <person name="Spackman E."/>
            <person name="Goraichik I."/>
            <person name="Dimitrov K.M."/>
            <person name="Suarez D.L."/>
            <person name="Swayne D.E."/>
        </authorList>
    </citation>
    <scope>NUCLEOTIDE SEQUENCE [LARGE SCALE GENOMIC DNA]</scope>
    <source>
        <strain evidence="17 18">ATCC 9172</strain>
    </source>
</reference>
<keyword evidence="13 15" id="KW-0472">Membrane</keyword>
<dbReference type="Proteomes" id="UP000234641">
    <property type="component" value="Unassembled WGS sequence"/>
</dbReference>
<dbReference type="SUPFAM" id="SSF55890">
    <property type="entry name" value="Sporulation response regulatory protein Spo0B"/>
    <property type="match status" value="1"/>
</dbReference>
<sequence>MRIALKRGYAERVPRPHRSFSRRVLISQLALVIVILTLITGVFAWMGARTVTEVTETKALSTARTLAIDPDVRAAATQASAEHAAEPDEQLVTSMLKITDDLRDRSGISFAVITDDRGIRLTHPDRSKIGHKVSTSPDEALAGRENVSHESGTLGETVRAKVPIYSTEDGETVVGEVSVGIFASVLDADVRRELILLGTVAVFALALGGVVSVMLGRRLRRETLGVGPEELAEMARDQGAVLHGLDDGVLGFDTNGKLTLSNSNAKELLGAASVKHVDHANGTVDANGAAASAGDSDRELAAVSDEELVNVPDEVTALMADAPADGALRRRITINDRILLATAVRVQRDGVSVGGVVTVRDETQMLTMARQLESVTAMARALRTQRHEFANRLHTVLGLVDTGATDEAHTYLSSLLGTGPITTPVEDIDLISDPYLRAVLEAKGTTAAEAGVTLAVTPDSLAVGAVRDPEAVTLILGNLIDNAVRAAVAGQRYAGDGGRVEVEVLSSGTELHAVVTDTGDGIDDEVAGRIFDEGFTTSTAASAPDFGIGLTTGTGTGDGHGLGIGLALCRRVAQKGGGEVWLIDGHDPDLGGASFGVRLPDALDDPDGAGDAGDDGDAVADGAGDVTAAGCAGGAGADGAGDVTVADDDFPTGEER</sequence>
<feature type="transmembrane region" description="Helical" evidence="15">
    <location>
        <begin position="194"/>
        <end position="215"/>
    </location>
</feature>
<keyword evidence="4" id="KW-1003">Cell membrane</keyword>
<proteinExistence type="predicted"/>
<evidence type="ECO:0000256" key="7">
    <source>
        <dbReference type="ARBA" id="ARBA00022692"/>
    </source>
</evidence>
<dbReference type="PANTHER" id="PTHR45436">
    <property type="entry name" value="SENSOR HISTIDINE KINASE YKOH"/>
    <property type="match status" value="1"/>
</dbReference>
<evidence type="ECO:0000256" key="10">
    <source>
        <dbReference type="ARBA" id="ARBA00022840"/>
    </source>
</evidence>
<feature type="domain" description="Histidine kinase" evidence="16">
    <location>
        <begin position="384"/>
        <end position="603"/>
    </location>
</feature>
<evidence type="ECO:0000256" key="6">
    <source>
        <dbReference type="ARBA" id="ARBA00022679"/>
    </source>
</evidence>
<comment type="catalytic activity">
    <reaction evidence="1">
        <text>ATP + protein L-histidine = ADP + protein N-phospho-L-histidine.</text>
        <dbReference type="EC" id="2.7.13.3"/>
    </reaction>
</comment>
<feature type="compositionally biased region" description="Acidic residues" evidence="14">
    <location>
        <begin position="645"/>
        <end position="656"/>
    </location>
</feature>
<dbReference type="InterPro" id="IPR050428">
    <property type="entry name" value="TCS_sensor_his_kinase"/>
</dbReference>
<keyword evidence="11 15" id="KW-1133">Transmembrane helix</keyword>
<dbReference type="InterPro" id="IPR029151">
    <property type="entry name" value="Sensor-like_sf"/>
</dbReference>
<dbReference type="InterPro" id="IPR016120">
    <property type="entry name" value="Sig_transdc_His_kin_SpoOB"/>
</dbReference>
<feature type="compositionally biased region" description="Low complexity" evidence="14">
    <location>
        <begin position="619"/>
        <end position="630"/>
    </location>
</feature>
<dbReference type="AlphaFoldDB" id="A0A2H1HWB6"/>
<evidence type="ECO:0000259" key="16">
    <source>
        <dbReference type="PROSITE" id="PS50109"/>
    </source>
</evidence>
<dbReference type="GO" id="GO:0005886">
    <property type="term" value="C:plasma membrane"/>
    <property type="evidence" value="ECO:0007669"/>
    <property type="project" value="UniProtKB-SubCell"/>
</dbReference>
<dbReference type="InterPro" id="IPR005467">
    <property type="entry name" value="His_kinase_dom"/>
</dbReference>
<keyword evidence="12" id="KW-0902">Two-component regulatory system</keyword>
<dbReference type="Gene3D" id="3.30.450.20">
    <property type="entry name" value="PAS domain"/>
    <property type="match status" value="2"/>
</dbReference>
<evidence type="ECO:0000256" key="12">
    <source>
        <dbReference type="ARBA" id="ARBA00023012"/>
    </source>
</evidence>
<keyword evidence="6 17" id="KW-0808">Transferase</keyword>
<dbReference type="Gene3D" id="1.10.287.130">
    <property type="match status" value="1"/>
</dbReference>
<keyword evidence="10" id="KW-0067">ATP-binding</keyword>
<evidence type="ECO:0000256" key="8">
    <source>
        <dbReference type="ARBA" id="ARBA00022741"/>
    </source>
</evidence>
<dbReference type="PROSITE" id="PS50109">
    <property type="entry name" value="HIS_KIN"/>
    <property type="match status" value="1"/>
</dbReference>
<feature type="compositionally biased region" description="Acidic residues" evidence="14">
    <location>
        <begin position="602"/>
        <end position="618"/>
    </location>
</feature>
<dbReference type="GO" id="GO:0005524">
    <property type="term" value="F:ATP binding"/>
    <property type="evidence" value="ECO:0007669"/>
    <property type="project" value="UniProtKB-KW"/>
</dbReference>
<dbReference type="SUPFAM" id="SSF55874">
    <property type="entry name" value="ATPase domain of HSP90 chaperone/DNA topoisomerase II/histidine kinase"/>
    <property type="match status" value="1"/>
</dbReference>
<dbReference type="InterPro" id="IPR039506">
    <property type="entry name" value="SPOB_a"/>
</dbReference>
<dbReference type="InterPro" id="IPR003594">
    <property type="entry name" value="HATPase_dom"/>
</dbReference>
<keyword evidence="8" id="KW-0547">Nucleotide-binding</keyword>
<dbReference type="CDD" id="cd00075">
    <property type="entry name" value="HATPase"/>
    <property type="match status" value="1"/>
</dbReference>
<evidence type="ECO:0000256" key="9">
    <source>
        <dbReference type="ARBA" id="ARBA00022777"/>
    </source>
</evidence>
<dbReference type="PRINTS" id="PR00344">
    <property type="entry name" value="BCTRLSENSOR"/>
</dbReference>
<dbReference type="Pfam" id="PF17203">
    <property type="entry name" value="sCache_3_2"/>
    <property type="match status" value="1"/>
</dbReference>
<dbReference type="SMART" id="SM00387">
    <property type="entry name" value="HATPase_c"/>
    <property type="match status" value="1"/>
</dbReference>
<dbReference type="InterPro" id="IPR036890">
    <property type="entry name" value="HATPase_C_sf"/>
</dbReference>
<evidence type="ECO:0000256" key="3">
    <source>
        <dbReference type="ARBA" id="ARBA00012438"/>
    </source>
</evidence>
<keyword evidence="5" id="KW-0597">Phosphoprotein</keyword>
<evidence type="ECO:0000256" key="11">
    <source>
        <dbReference type="ARBA" id="ARBA00022989"/>
    </source>
</evidence>